<evidence type="ECO:0000313" key="1">
    <source>
        <dbReference type="EnsemblPlants" id="OB05G10780.1"/>
    </source>
</evidence>
<sequence>MAIHLLAGIFLLFAGLSRFCSFFLFLSCTWCDLPTNEGCSFNPKLLATCPRWSFLTIKIFFSSPRWAVYARTQEQKASLASFFL</sequence>
<dbReference type="AlphaFoldDB" id="J3M3A4"/>
<accession>J3M3A4</accession>
<reference evidence="1" key="1">
    <citation type="journal article" date="2013" name="Nat. Commun.">
        <title>Whole-genome sequencing of Oryza brachyantha reveals mechanisms underlying Oryza genome evolution.</title>
        <authorList>
            <person name="Chen J."/>
            <person name="Huang Q."/>
            <person name="Gao D."/>
            <person name="Wang J."/>
            <person name="Lang Y."/>
            <person name="Liu T."/>
            <person name="Li B."/>
            <person name="Bai Z."/>
            <person name="Luis Goicoechea J."/>
            <person name="Liang C."/>
            <person name="Chen C."/>
            <person name="Zhang W."/>
            <person name="Sun S."/>
            <person name="Liao Y."/>
            <person name="Zhang X."/>
            <person name="Yang L."/>
            <person name="Song C."/>
            <person name="Wang M."/>
            <person name="Shi J."/>
            <person name="Liu G."/>
            <person name="Liu J."/>
            <person name="Zhou H."/>
            <person name="Zhou W."/>
            <person name="Yu Q."/>
            <person name="An N."/>
            <person name="Chen Y."/>
            <person name="Cai Q."/>
            <person name="Wang B."/>
            <person name="Liu B."/>
            <person name="Min J."/>
            <person name="Huang Y."/>
            <person name="Wu H."/>
            <person name="Li Z."/>
            <person name="Zhang Y."/>
            <person name="Yin Y."/>
            <person name="Song W."/>
            <person name="Jiang J."/>
            <person name="Jackson S.A."/>
            <person name="Wing R.A."/>
            <person name="Wang J."/>
            <person name="Chen M."/>
        </authorList>
    </citation>
    <scope>NUCLEOTIDE SEQUENCE [LARGE SCALE GENOMIC DNA]</scope>
    <source>
        <strain evidence="1">cv. IRGC 101232</strain>
    </source>
</reference>
<protein>
    <submittedName>
        <fullName evidence="1">Uncharacterized protein</fullName>
    </submittedName>
</protein>
<proteinExistence type="predicted"/>
<dbReference type="HOGENOM" id="CLU_2534158_0_0_1"/>
<organism evidence="1">
    <name type="scientific">Oryza brachyantha</name>
    <name type="common">malo sina</name>
    <dbReference type="NCBI Taxonomy" id="4533"/>
    <lineage>
        <taxon>Eukaryota</taxon>
        <taxon>Viridiplantae</taxon>
        <taxon>Streptophyta</taxon>
        <taxon>Embryophyta</taxon>
        <taxon>Tracheophyta</taxon>
        <taxon>Spermatophyta</taxon>
        <taxon>Magnoliopsida</taxon>
        <taxon>Liliopsida</taxon>
        <taxon>Poales</taxon>
        <taxon>Poaceae</taxon>
        <taxon>BOP clade</taxon>
        <taxon>Oryzoideae</taxon>
        <taxon>Oryzeae</taxon>
        <taxon>Oryzinae</taxon>
        <taxon>Oryza</taxon>
    </lineage>
</organism>
<dbReference type="Proteomes" id="UP000006038">
    <property type="component" value="Chromosome 5"/>
</dbReference>
<dbReference type="EnsemblPlants" id="OB05G10780.1">
    <property type="protein sequence ID" value="OB05G10780.1"/>
    <property type="gene ID" value="OB05G10780"/>
</dbReference>
<keyword evidence="2" id="KW-1185">Reference proteome</keyword>
<name>J3M3A4_ORYBR</name>
<reference evidence="1" key="2">
    <citation type="submission" date="2013-04" db="UniProtKB">
        <authorList>
            <consortium name="EnsemblPlants"/>
        </authorList>
    </citation>
    <scope>IDENTIFICATION</scope>
</reference>
<dbReference type="Gramene" id="OB05G10780.1">
    <property type="protein sequence ID" value="OB05G10780.1"/>
    <property type="gene ID" value="OB05G10780"/>
</dbReference>
<evidence type="ECO:0000313" key="2">
    <source>
        <dbReference type="Proteomes" id="UP000006038"/>
    </source>
</evidence>